<proteinExistence type="predicted"/>
<sequence length="239" mass="27073">MISGSVIIDGSEESIAGKNIIVINHQTNKRALVDDEGLFSIEVDLNDIIEVKSSLTVSRKIKISENILSKKYVEIHLDIETIELAEANIRPLDPNLKNNMSTEETSDYKLKKELGFDTQEFKKAMVAEHKNAAARRAITQTGGVNLLGIGMAIFGGKDKPKPPKELTNFEVTQKLKDYYPESYFVNSLTIPENKIQDFVAFCVNKYNFRALLKKQDYDMIVYYMELEAPVFLRLINSQS</sequence>
<organism evidence="1 2">
    <name type="scientific">Faecalibacter bovis</name>
    <dbReference type="NCBI Taxonomy" id="2898187"/>
    <lineage>
        <taxon>Bacteria</taxon>
        <taxon>Pseudomonadati</taxon>
        <taxon>Bacteroidota</taxon>
        <taxon>Flavobacteriia</taxon>
        <taxon>Flavobacteriales</taxon>
        <taxon>Weeksellaceae</taxon>
        <taxon>Faecalibacter</taxon>
    </lineage>
</organism>
<evidence type="ECO:0000313" key="2">
    <source>
        <dbReference type="Proteomes" id="UP000672011"/>
    </source>
</evidence>
<dbReference type="RefSeq" id="WP_230477461.1">
    <property type="nucleotide sequence ID" value="NZ_CP072842.1"/>
</dbReference>
<gene>
    <name evidence="1" type="ORF">J9309_05125</name>
</gene>
<dbReference type="Proteomes" id="UP000672011">
    <property type="component" value="Chromosome"/>
</dbReference>
<accession>A0ABX7XFI8</accession>
<protein>
    <recommendedName>
        <fullName evidence="3">Carboxypeptidase regulatory-like domain-containing protein</fullName>
    </recommendedName>
</protein>
<dbReference type="EMBL" id="CP072842">
    <property type="protein sequence ID" value="QTV06700.1"/>
    <property type="molecule type" value="Genomic_DNA"/>
</dbReference>
<evidence type="ECO:0000313" key="1">
    <source>
        <dbReference type="EMBL" id="QTV06700.1"/>
    </source>
</evidence>
<keyword evidence="2" id="KW-1185">Reference proteome</keyword>
<reference evidence="2" key="2">
    <citation type="submission" date="2021-04" db="EMBL/GenBank/DDBJ databases">
        <title>Taxonomy of Flavobacteriaceae bacterium ZY171143.</title>
        <authorList>
            <person name="Li F."/>
        </authorList>
    </citation>
    <scope>NUCLEOTIDE SEQUENCE [LARGE SCALE GENOMIC DNA]</scope>
    <source>
        <strain evidence="2">ZY171143</strain>
    </source>
</reference>
<evidence type="ECO:0008006" key="3">
    <source>
        <dbReference type="Google" id="ProtNLM"/>
    </source>
</evidence>
<reference evidence="1 2" key="1">
    <citation type="journal article" date="2021" name="Int. J. Syst. Evol. Microbiol.">
        <title>Faecalibacter bovis sp. nov., isolated from cow faeces.</title>
        <authorList>
            <person name="Li F."/>
            <person name="Zhao W."/>
            <person name="Hong Q."/>
            <person name="Shao Q."/>
            <person name="Song J."/>
            <person name="Yang S."/>
        </authorList>
    </citation>
    <scope>NUCLEOTIDE SEQUENCE [LARGE SCALE GENOMIC DNA]</scope>
    <source>
        <strain evidence="1 2">ZY171143</strain>
    </source>
</reference>
<name>A0ABX7XFI8_9FLAO</name>